<dbReference type="PANTHER" id="PTHR41247">
    <property type="entry name" value="HTH-TYPE TRANSCRIPTIONAL REPRESSOR YCNK"/>
    <property type="match status" value="1"/>
</dbReference>
<organism evidence="1 2">
    <name type="scientific">Candidatus Thiodiazotropha endolucinida</name>
    <dbReference type="NCBI Taxonomy" id="1655433"/>
    <lineage>
        <taxon>Bacteria</taxon>
        <taxon>Pseudomonadati</taxon>
        <taxon>Pseudomonadota</taxon>
        <taxon>Gammaproteobacteria</taxon>
        <taxon>Chromatiales</taxon>
        <taxon>Sedimenticolaceae</taxon>
        <taxon>Candidatus Thiodiazotropha</taxon>
    </lineage>
</organism>
<dbReference type="AlphaFoldDB" id="A0A7Z0VHW5"/>
<dbReference type="EMBL" id="MARB01000032">
    <property type="protein sequence ID" value="ODJ85892.1"/>
    <property type="molecule type" value="Genomic_DNA"/>
</dbReference>
<gene>
    <name evidence="1" type="ORF">CODIS_38660</name>
</gene>
<accession>A0A7Z0VHW5</accession>
<proteinExistence type="predicted"/>
<comment type="caution">
    <text evidence="1">The sequence shown here is derived from an EMBL/GenBank/DDBJ whole genome shotgun (WGS) entry which is preliminary data.</text>
</comment>
<dbReference type="Proteomes" id="UP000094769">
    <property type="component" value="Unassembled WGS sequence"/>
</dbReference>
<protein>
    <submittedName>
        <fullName evidence="1">NosL</fullName>
    </submittedName>
</protein>
<keyword evidence="2" id="KW-1185">Reference proteome</keyword>
<dbReference type="RefSeq" id="WP_069128185.1">
    <property type="nucleotide sequence ID" value="NZ_MARB01000032.1"/>
</dbReference>
<reference evidence="1 2" key="1">
    <citation type="submission" date="2016-06" db="EMBL/GenBank/DDBJ databases">
        <title>Genome sequence of endosymbiont of Candidatus Endolucinida thiodiazotropha.</title>
        <authorList>
            <person name="Poehlein A."/>
            <person name="Koenig S."/>
            <person name="Heiden S.E."/>
            <person name="Thuermer A."/>
            <person name="Voget S."/>
            <person name="Daniel R."/>
            <person name="Markert S."/>
            <person name="Gros O."/>
            <person name="Schweder T."/>
        </authorList>
    </citation>
    <scope>NUCLEOTIDE SEQUENCE [LARGE SCALE GENOMIC DNA]</scope>
    <source>
        <strain evidence="1 2">COS</strain>
    </source>
</reference>
<dbReference type="PROSITE" id="PS51257">
    <property type="entry name" value="PROKAR_LIPOPROTEIN"/>
    <property type="match status" value="1"/>
</dbReference>
<dbReference type="PANTHER" id="PTHR41247:SF1">
    <property type="entry name" value="HTH-TYPE TRANSCRIPTIONAL REPRESSOR YCNK"/>
    <property type="match status" value="1"/>
</dbReference>
<dbReference type="OrthoDB" id="8560674at2"/>
<name>A0A7Z0VHW5_9GAMM</name>
<dbReference type="InterPro" id="IPR008719">
    <property type="entry name" value="N2O_reductase_NosL"/>
</dbReference>
<evidence type="ECO:0000313" key="1">
    <source>
        <dbReference type="EMBL" id="ODJ85892.1"/>
    </source>
</evidence>
<evidence type="ECO:0000313" key="2">
    <source>
        <dbReference type="Proteomes" id="UP000094769"/>
    </source>
</evidence>
<dbReference type="Pfam" id="PF05573">
    <property type="entry name" value="NosL"/>
    <property type="match status" value="1"/>
</dbReference>
<sequence>MWFRSLFLAMMLAVVFLLIGCSGDSGSGPLAIKWDRDACERCRMVLSDRSHSAQIRYFPPHKQRSAVARFDDIGCAVLWLSEKPWQQDPRTEIWVTDHRTGEWIDATRAIYVKGHHTPMEYGLGAQTEAAPDGLNFAQAKEHIRSVEQQNQIHTAHLLQRFKEQEARRASDKGKDADRGGD</sequence>
<dbReference type="SUPFAM" id="SSF160387">
    <property type="entry name" value="NosL/MerB-like"/>
    <property type="match status" value="1"/>
</dbReference>